<protein>
    <submittedName>
        <fullName evidence="1">Uncharacterized protein</fullName>
    </submittedName>
</protein>
<gene>
    <name evidence="1" type="ORF">B0I29_12482</name>
</gene>
<comment type="caution">
    <text evidence="1">The sequence shown here is derived from an EMBL/GenBank/DDBJ whole genome shotgun (WGS) entry which is preliminary data.</text>
</comment>
<accession>A0A327YZL9</accession>
<dbReference type="AlphaFoldDB" id="A0A327YZL9"/>
<proteinExistence type="predicted"/>
<dbReference type="Proteomes" id="UP000249341">
    <property type="component" value="Unassembled WGS sequence"/>
</dbReference>
<keyword evidence="2" id="KW-1185">Reference proteome</keyword>
<reference evidence="1 2" key="1">
    <citation type="submission" date="2018-06" db="EMBL/GenBank/DDBJ databases">
        <title>Genomic Encyclopedia of Type Strains, Phase III (KMG-III): the genomes of soil and plant-associated and newly described type strains.</title>
        <authorList>
            <person name="Whitman W."/>
        </authorList>
    </citation>
    <scope>NUCLEOTIDE SEQUENCE [LARGE SCALE GENOMIC DNA]</scope>
    <source>
        <strain evidence="1 2">CGMCC 4.7090</strain>
    </source>
</reference>
<organism evidence="1 2">
    <name type="scientific">Actinoplanes lutulentus</name>
    <dbReference type="NCBI Taxonomy" id="1287878"/>
    <lineage>
        <taxon>Bacteria</taxon>
        <taxon>Bacillati</taxon>
        <taxon>Actinomycetota</taxon>
        <taxon>Actinomycetes</taxon>
        <taxon>Micromonosporales</taxon>
        <taxon>Micromonosporaceae</taxon>
        <taxon>Actinoplanes</taxon>
    </lineage>
</organism>
<evidence type="ECO:0000313" key="2">
    <source>
        <dbReference type="Proteomes" id="UP000249341"/>
    </source>
</evidence>
<name>A0A327YZL9_9ACTN</name>
<evidence type="ECO:0000313" key="1">
    <source>
        <dbReference type="EMBL" id="RAK27195.1"/>
    </source>
</evidence>
<sequence>MSQIGSCVLAAAANCHGCVNLVRFHARAVISDIERTRKAIGDNEPDHDLSRAGID</sequence>
<dbReference type="EMBL" id="QLMJ01000024">
    <property type="protein sequence ID" value="RAK27195.1"/>
    <property type="molecule type" value="Genomic_DNA"/>
</dbReference>